<dbReference type="InterPro" id="IPR005186">
    <property type="entry name" value="FlaG"/>
</dbReference>
<protein>
    <submittedName>
        <fullName evidence="1">Flagellin FlaG</fullName>
    </submittedName>
</protein>
<dbReference type="AlphaFoldDB" id="A0A1Y1SG58"/>
<name>A0A1Y1SG58_9GAMM</name>
<dbReference type="Pfam" id="PF03646">
    <property type="entry name" value="FlaG"/>
    <property type="match status" value="1"/>
</dbReference>
<keyword evidence="1" id="KW-0969">Cilium</keyword>
<gene>
    <name evidence="1" type="ORF">ATO7_02180</name>
</gene>
<reference evidence="1 2" key="1">
    <citation type="submission" date="2013-04" db="EMBL/GenBank/DDBJ databases">
        <title>Oceanococcus atlanticus 22II-S10r2 Genome Sequencing.</title>
        <authorList>
            <person name="Lai Q."/>
            <person name="Li G."/>
            <person name="Shao Z."/>
        </authorList>
    </citation>
    <scope>NUCLEOTIDE SEQUENCE [LARGE SCALE GENOMIC DNA]</scope>
    <source>
        <strain evidence="1 2">22II-S10r2</strain>
    </source>
</reference>
<organism evidence="1 2">
    <name type="scientific">Oceanococcus atlanticus</name>
    <dbReference type="NCBI Taxonomy" id="1317117"/>
    <lineage>
        <taxon>Bacteria</taxon>
        <taxon>Pseudomonadati</taxon>
        <taxon>Pseudomonadota</taxon>
        <taxon>Gammaproteobacteria</taxon>
        <taxon>Chromatiales</taxon>
        <taxon>Oceanococcaceae</taxon>
        <taxon>Oceanococcus</taxon>
    </lineage>
</organism>
<dbReference type="EMBL" id="AQQV01000001">
    <property type="protein sequence ID" value="ORE88645.1"/>
    <property type="molecule type" value="Genomic_DNA"/>
</dbReference>
<dbReference type="RefSeq" id="WP_083559271.1">
    <property type="nucleotide sequence ID" value="NZ_AQQV01000001.1"/>
</dbReference>
<evidence type="ECO:0000313" key="2">
    <source>
        <dbReference type="Proteomes" id="UP000192342"/>
    </source>
</evidence>
<keyword evidence="1" id="KW-0282">Flagellum</keyword>
<proteinExistence type="predicted"/>
<dbReference type="OrthoDB" id="5741693at2"/>
<dbReference type="Gene3D" id="3.30.160.170">
    <property type="entry name" value="FlaG-like"/>
    <property type="match status" value="1"/>
</dbReference>
<keyword evidence="1" id="KW-0966">Cell projection</keyword>
<keyword evidence="2" id="KW-1185">Reference proteome</keyword>
<dbReference type="SUPFAM" id="SSF160214">
    <property type="entry name" value="FlaG-like"/>
    <property type="match status" value="1"/>
</dbReference>
<evidence type="ECO:0000313" key="1">
    <source>
        <dbReference type="EMBL" id="ORE88645.1"/>
    </source>
</evidence>
<sequence length="109" mass="12084">MIEVSSLTQLAQTQTVPVETPRAVQPVVATQASEKTRGEMPHLAEANTVVSRDTSLKFRIDQDSERLIVSLLDSDGQLIRQMPSELILRLAQRLEEIQEQGKFGLDALA</sequence>
<dbReference type="STRING" id="1317117.ATO7_02180"/>
<dbReference type="InterPro" id="IPR035924">
    <property type="entry name" value="FlaG-like_sf"/>
</dbReference>
<comment type="caution">
    <text evidence="1">The sequence shown here is derived from an EMBL/GenBank/DDBJ whole genome shotgun (WGS) entry which is preliminary data.</text>
</comment>
<accession>A0A1Y1SG58</accession>
<dbReference type="Proteomes" id="UP000192342">
    <property type="component" value="Unassembled WGS sequence"/>
</dbReference>